<keyword evidence="1" id="KW-0812">Transmembrane</keyword>
<keyword evidence="1" id="KW-0472">Membrane</keyword>
<keyword evidence="1" id="KW-1133">Transmembrane helix</keyword>
<protein>
    <submittedName>
        <fullName evidence="2">Uncharacterized protein</fullName>
    </submittedName>
</protein>
<feature type="transmembrane region" description="Helical" evidence="1">
    <location>
        <begin position="66"/>
        <end position="89"/>
    </location>
</feature>
<reference evidence="2" key="1">
    <citation type="journal article" date="2021" name="PeerJ">
        <title>Extensive microbial diversity within the chicken gut microbiome revealed by metagenomics and culture.</title>
        <authorList>
            <person name="Gilroy R."/>
            <person name="Ravi A."/>
            <person name="Getino M."/>
            <person name="Pursley I."/>
            <person name="Horton D.L."/>
            <person name="Alikhan N.F."/>
            <person name="Baker D."/>
            <person name="Gharbi K."/>
            <person name="Hall N."/>
            <person name="Watson M."/>
            <person name="Adriaenssens E.M."/>
            <person name="Foster-Nyarko E."/>
            <person name="Jarju S."/>
            <person name="Secka A."/>
            <person name="Antonio M."/>
            <person name="Oren A."/>
            <person name="Chaudhuri R.R."/>
            <person name="La Ragione R."/>
            <person name="Hildebrand F."/>
            <person name="Pallen M.J."/>
        </authorList>
    </citation>
    <scope>NUCLEOTIDE SEQUENCE</scope>
    <source>
        <strain evidence="2">4376</strain>
    </source>
</reference>
<evidence type="ECO:0000313" key="3">
    <source>
        <dbReference type="Proteomes" id="UP000824189"/>
    </source>
</evidence>
<accession>A0A9D1UP74</accession>
<evidence type="ECO:0000313" key="2">
    <source>
        <dbReference type="EMBL" id="HIW94977.1"/>
    </source>
</evidence>
<evidence type="ECO:0000256" key="1">
    <source>
        <dbReference type="SAM" id="Phobius"/>
    </source>
</evidence>
<organism evidence="2 3">
    <name type="scientific">Candidatus Corynebacterium gallistercoris</name>
    <dbReference type="NCBI Taxonomy" id="2838530"/>
    <lineage>
        <taxon>Bacteria</taxon>
        <taxon>Bacillati</taxon>
        <taxon>Actinomycetota</taxon>
        <taxon>Actinomycetes</taxon>
        <taxon>Mycobacteriales</taxon>
        <taxon>Corynebacteriaceae</taxon>
        <taxon>Corynebacterium</taxon>
    </lineage>
</organism>
<feature type="transmembrane region" description="Helical" evidence="1">
    <location>
        <begin position="40"/>
        <end position="60"/>
    </location>
</feature>
<dbReference type="Proteomes" id="UP000824189">
    <property type="component" value="Unassembled WGS sequence"/>
</dbReference>
<dbReference type="AlphaFoldDB" id="A0A9D1UP74"/>
<dbReference type="EMBL" id="DXFZ01000009">
    <property type="protein sequence ID" value="HIW94977.1"/>
    <property type="molecule type" value="Genomic_DNA"/>
</dbReference>
<reference evidence="2" key="2">
    <citation type="submission" date="2021-04" db="EMBL/GenBank/DDBJ databases">
        <authorList>
            <person name="Gilroy R."/>
        </authorList>
    </citation>
    <scope>NUCLEOTIDE SEQUENCE</scope>
    <source>
        <strain evidence="2">4376</strain>
    </source>
</reference>
<proteinExistence type="predicted"/>
<gene>
    <name evidence="2" type="ORF">H9867_00585</name>
</gene>
<name>A0A9D1UP74_9CORY</name>
<sequence>MALLWISINFASRPGGKLVSFWKFITTGIAGAENRLHKKLIYSTSIISFFVAVIFAGLTATLTGGSIPLIALSIALSSLGVYIIGYIVYVEKS</sequence>
<comment type="caution">
    <text evidence="2">The sequence shown here is derived from an EMBL/GenBank/DDBJ whole genome shotgun (WGS) entry which is preliminary data.</text>
</comment>